<keyword evidence="3" id="KW-1185">Reference proteome</keyword>
<dbReference type="InterPro" id="IPR017900">
    <property type="entry name" value="4Fe4S_Fe_S_CS"/>
</dbReference>
<dbReference type="InterPro" id="IPR009051">
    <property type="entry name" value="Helical_ferredxn"/>
</dbReference>
<dbReference type="Pfam" id="PF13187">
    <property type="entry name" value="Fer4_9"/>
    <property type="match status" value="1"/>
</dbReference>
<accession>F0T8M7</accession>
<dbReference type="AlphaFoldDB" id="F0T8M7"/>
<evidence type="ECO:0000313" key="2">
    <source>
        <dbReference type="EMBL" id="ADZ08569.1"/>
    </source>
</evidence>
<proteinExistence type="predicted"/>
<dbReference type="CDD" id="cd19096">
    <property type="entry name" value="AKR_Fe-S_oxidoreductase"/>
    <property type="match status" value="1"/>
</dbReference>
<gene>
    <name evidence="2" type="ordered locus">Metbo_0317</name>
</gene>
<reference evidence="3" key="1">
    <citation type="submission" date="2011-02" db="EMBL/GenBank/DDBJ databases">
        <title>Complete sequence of Methanobacterium sp. AL-21.</title>
        <authorList>
            <consortium name="US DOE Joint Genome Institute"/>
            <person name="Lucas S."/>
            <person name="Copeland A."/>
            <person name="Lapidus A."/>
            <person name="Cheng J.-F."/>
            <person name="Goodwin L."/>
            <person name="Pitluck S."/>
            <person name="Chertkov O."/>
            <person name="Detter J.C."/>
            <person name="Han C."/>
            <person name="Tapia R."/>
            <person name="Land M."/>
            <person name="Hauser L."/>
            <person name="Kyrpides N."/>
            <person name="Ivanova N."/>
            <person name="Mikhailova N."/>
            <person name="Pagani I."/>
            <person name="Cadillo-Quiroz H."/>
            <person name="Imachi H."/>
            <person name="Zinder S."/>
            <person name="Liu W."/>
            <person name="Woyke T."/>
        </authorList>
    </citation>
    <scope>NUCLEOTIDE SEQUENCE [LARGE SCALE GENOMIC DNA]</scope>
    <source>
        <strain evidence="3">AL-21</strain>
    </source>
</reference>
<dbReference type="PROSITE" id="PS00198">
    <property type="entry name" value="4FE4S_FER_1"/>
    <property type="match status" value="1"/>
</dbReference>
<dbReference type="PANTHER" id="PTHR43312:SF2">
    <property type="entry name" value="OXIDOREDUCTASE"/>
    <property type="match status" value="1"/>
</dbReference>
<dbReference type="PANTHER" id="PTHR43312">
    <property type="entry name" value="D-THREO-ALDOSE 1-DEHYDROGENASE"/>
    <property type="match status" value="1"/>
</dbReference>
<organism evidence="2 3">
    <name type="scientific">Methanobacterium lacus (strain AL-21)</name>
    <dbReference type="NCBI Taxonomy" id="877455"/>
    <lineage>
        <taxon>Archaea</taxon>
        <taxon>Methanobacteriati</taxon>
        <taxon>Methanobacteriota</taxon>
        <taxon>Methanomada group</taxon>
        <taxon>Methanobacteria</taxon>
        <taxon>Methanobacteriales</taxon>
        <taxon>Methanobacteriaceae</taxon>
        <taxon>Methanobacterium</taxon>
    </lineage>
</organism>
<evidence type="ECO:0000313" key="3">
    <source>
        <dbReference type="Proteomes" id="UP000007490"/>
    </source>
</evidence>
<feature type="domain" description="4Fe-4S ferredoxin-type" evidence="1">
    <location>
        <begin position="343"/>
        <end position="372"/>
    </location>
</feature>
<dbReference type="InterPro" id="IPR023210">
    <property type="entry name" value="NADP_OxRdtase_dom"/>
</dbReference>
<name>F0T8M7_METLA</name>
<dbReference type="InterPro" id="IPR017896">
    <property type="entry name" value="4Fe4S_Fe-S-bd"/>
</dbReference>
<reference evidence="2 3" key="2">
    <citation type="journal article" date="2014" name="Int. J. Syst. Evol. Microbiol.">
        <title>Methanobacterium paludis sp. nov. and a novel strain of Methanobacterium lacus isolated from northern peatlands.</title>
        <authorList>
            <person name="Cadillo-Quiroz H."/>
            <person name="Brauer S.L."/>
            <person name="Goodson N."/>
            <person name="Yavitt J.B."/>
            <person name="Zinder S.H."/>
        </authorList>
    </citation>
    <scope>NUCLEOTIDE SEQUENCE [LARGE SCALE GENOMIC DNA]</scope>
    <source>
        <strain evidence="2 3">AL-21</strain>
    </source>
</reference>
<dbReference type="Gene3D" id="3.20.20.100">
    <property type="entry name" value="NADP-dependent oxidoreductase domain"/>
    <property type="match status" value="1"/>
</dbReference>
<dbReference type="KEGG" id="mel:Metbo_0317"/>
<protein>
    <submittedName>
        <fullName evidence="2">NADP-dependent oxidoreductase domain protein</fullName>
    </submittedName>
</protein>
<dbReference type="Pfam" id="PF00248">
    <property type="entry name" value="Aldo_ket_red"/>
    <property type="match status" value="1"/>
</dbReference>
<dbReference type="STRING" id="877455.Metbo_0317"/>
<dbReference type="GO" id="GO:0051536">
    <property type="term" value="F:iron-sulfur cluster binding"/>
    <property type="evidence" value="ECO:0007669"/>
    <property type="project" value="InterPro"/>
</dbReference>
<evidence type="ECO:0000259" key="1">
    <source>
        <dbReference type="PROSITE" id="PS51379"/>
    </source>
</evidence>
<dbReference type="eggNOG" id="arCOG01624">
    <property type="taxonomic scope" value="Archaea"/>
</dbReference>
<dbReference type="EMBL" id="CP002551">
    <property type="protein sequence ID" value="ADZ08569.1"/>
    <property type="molecule type" value="Genomic_DNA"/>
</dbReference>
<dbReference type="SUPFAM" id="SSF46548">
    <property type="entry name" value="alpha-helical ferredoxin"/>
    <property type="match status" value="1"/>
</dbReference>
<dbReference type="Gene3D" id="1.10.1060.10">
    <property type="entry name" value="Alpha-helical ferredoxin"/>
    <property type="match status" value="1"/>
</dbReference>
<dbReference type="GO" id="GO:0016491">
    <property type="term" value="F:oxidoreductase activity"/>
    <property type="evidence" value="ECO:0007669"/>
    <property type="project" value="UniProtKB-ARBA"/>
</dbReference>
<dbReference type="InterPro" id="IPR036812">
    <property type="entry name" value="NAD(P)_OxRdtase_dom_sf"/>
</dbReference>
<dbReference type="InterPro" id="IPR053135">
    <property type="entry name" value="AKR2_Oxidoreductase"/>
</dbReference>
<dbReference type="Proteomes" id="UP000007490">
    <property type="component" value="Chromosome"/>
</dbReference>
<sequence>MVKQMLYRELGVTGERLSILGLGCMRLPVKNGDSGQVDMDLAVPLIRTAIDSGINYLDTGYPYHNGQSEIAISKAVKDGYREKVFIADKLPIWLVENRQDMDKYLDEQLKRLGIECIDFYLLHTVKESYWEKMISNGVLEFLDDAKASGKIKYTGFSYHGELELFFDVVDSYNWDMCQVQYNIVDQNYQAGREGIRYAAANGVGVVVMEPLRGGTLTKNVPEEVQEIWDESRVKRKPAEWALRFVWDLDDVDVVLSGMNTLEELKQNLETADQGYPNSLSSEEKEIIREVKSVYSQRKQYNCTQCGYCVPCPQGVDIPANLLQLNNAYMFQDEDNAKMNYYMGVKEEERAVNCTGCGECEKICPQMVPIQKALMDVRKKFEQN</sequence>
<dbReference type="SUPFAM" id="SSF51430">
    <property type="entry name" value="NAD(P)-linked oxidoreductase"/>
    <property type="match status" value="1"/>
</dbReference>
<dbReference type="HOGENOM" id="CLU_023205_3_2_2"/>
<dbReference type="PROSITE" id="PS51379">
    <property type="entry name" value="4FE4S_FER_2"/>
    <property type="match status" value="1"/>
</dbReference>